<dbReference type="InterPro" id="IPR027417">
    <property type="entry name" value="P-loop_NTPase"/>
</dbReference>
<evidence type="ECO:0000256" key="1">
    <source>
        <dbReference type="ARBA" id="ARBA00022741"/>
    </source>
</evidence>
<sequence>MAQLIMKILKVYNDEKILGKLNSSTELTKVLQDYFHINNDEANLLGFLIAKTIDDIKGVDIKHFCDKINMPKKEYLSLLKLIIALEDKTFITTKPNELHIFDTQETILNPKIKVEATVLKKLISEEPIISSEKLKDNNTVLEALTNPLKERISGNISASLLLSSINDIMQKIDRSLYIYQLLSKYSQEEQIFFLYILSTHFEAYHYPEPMIENFAEIMNFSIHKKLKFLYAILKKELPIVRDSIIQIDSEYPYLNPFDVKFKINELVITKLLSQKDMLFLSDIITFKSKEIIIENVFFNNEIQKHLDLVKTILEKVDSKIAKENCSPTAIKIIFYGESGTGKTTTAYYLAKVTNKEILEINNKAFDGIDLNYNYQILNEIFTFYKTVNKDLENLPILFFDNIDVIFHKIPEIKAFGHLKHIRFLNNFIKLLDNFRGIFIATTEKLESLPESLKNRFNIKIQLQFPDENTRKNMLAKLLPAIEEIEINRIAKYPLTYFQLKNLSRLFHLLKTAYPDFVLNKIFDIIK</sequence>
<dbReference type="Proteomes" id="UP000322876">
    <property type="component" value="Unassembled WGS sequence"/>
</dbReference>
<evidence type="ECO:0000256" key="2">
    <source>
        <dbReference type="ARBA" id="ARBA00022840"/>
    </source>
</evidence>
<protein>
    <submittedName>
        <fullName evidence="4">AAA family ATPase</fullName>
    </submittedName>
</protein>
<dbReference type="InterPro" id="IPR050168">
    <property type="entry name" value="AAA_ATPase_domain"/>
</dbReference>
<organism evidence="4 5">
    <name type="scientific">Deferribacter autotrophicus</name>
    <dbReference type="NCBI Taxonomy" id="500465"/>
    <lineage>
        <taxon>Bacteria</taxon>
        <taxon>Pseudomonadati</taxon>
        <taxon>Deferribacterota</taxon>
        <taxon>Deferribacteres</taxon>
        <taxon>Deferribacterales</taxon>
        <taxon>Deferribacteraceae</taxon>
        <taxon>Deferribacter</taxon>
    </lineage>
</organism>
<dbReference type="EMBL" id="VFJB01000008">
    <property type="protein sequence ID" value="KAA0257285.1"/>
    <property type="molecule type" value="Genomic_DNA"/>
</dbReference>
<feature type="domain" description="AAA+ ATPase" evidence="3">
    <location>
        <begin position="328"/>
        <end position="466"/>
    </location>
</feature>
<dbReference type="PANTHER" id="PTHR23077:SF27">
    <property type="entry name" value="ATPASE FAMILY GENE 2 PROTEIN HOMOLOG A"/>
    <property type="match status" value="1"/>
</dbReference>
<dbReference type="GO" id="GO:0005737">
    <property type="term" value="C:cytoplasm"/>
    <property type="evidence" value="ECO:0007669"/>
    <property type="project" value="TreeGrafter"/>
</dbReference>
<keyword evidence="1" id="KW-0547">Nucleotide-binding</keyword>
<dbReference type="PANTHER" id="PTHR23077">
    <property type="entry name" value="AAA-FAMILY ATPASE"/>
    <property type="match status" value="1"/>
</dbReference>
<keyword evidence="5" id="KW-1185">Reference proteome</keyword>
<proteinExistence type="predicted"/>
<dbReference type="GO" id="GO:0016887">
    <property type="term" value="F:ATP hydrolysis activity"/>
    <property type="evidence" value="ECO:0007669"/>
    <property type="project" value="InterPro"/>
</dbReference>
<dbReference type="OrthoDB" id="9802352at2"/>
<dbReference type="InterPro" id="IPR003593">
    <property type="entry name" value="AAA+_ATPase"/>
</dbReference>
<evidence type="ECO:0000313" key="5">
    <source>
        <dbReference type="Proteomes" id="UP000322876"/>
    </source>
</evidence>
<gene>
    <name evidence="4" type="ORF">FHQ18_09555</name>
</gene>
<dbReference type="InterPro" id="IPR003959">
    <property type="entry name" value="ATPase_AAA_core"/>
</dbReference>
<dbReference type="SMART" id="SM00382">
    <property type="entry name" value="AAA"/>
    <property type="match status" value="1"/>
</dbReference>
<dbReference type="Pfam" id="PF00004">
    <property type="entry name" value="AAA"/>
    <property type="match status" value="1"/>
</dbReference>
<evidence type="ECO:0000313" key="4">
    <source>
        <dbReference type="EMBL" id="KAA0257285.1"/>
    </source>
</evidence>
<dbReference type="Gene3D" id="3.40.50.300">
    <property type="entry name" value="P-loop containing nucleotide triphosphate hydrolases"/>
    <property type="match status" value="1"/>
</dbReference>
<evidence type="ECO:0000259" key="3">
    <source>
        <dbReference type="SMART" id="SM00382"/>
    </source>
</evidence>
<name>A0A5A8F1U6_9BACT</name>
<keyword evidence="2" id="KW-0067">ATP-binding</keyword>
<dbReference type="RefSeq" id="WP_149266958.1">
    <property type="nucleotide sequence ID" value="NZ_VFJB01000008.1"/>
</dbReference>
<reference evidence="4 5" key="1">
    <citation type="submission" date="2019-06" db="EMBL/GenBank/DDBJ databases">
        <title>Genomic insights into carbon and energy metabolism of Deferribacter autotrophicus revealed new metabolic traits in the phylum Deferribacteres.</title>
        <authorList>
            <person name="Slobodkin A.I."/>
            <person name="Slobodkina G.B."/>
            <person name="Allioux M."/>
            <person name="Alain K."/>
            <person name="Jebbar M."/>
            <person name="Shadrin V."/>
            <person name="Kublanov I.V."/>
            <person name="Toshchakov S.V."/>
            <person name="Bonch-Osmolovskaya E.A."/>
        </authorList>
    </citation>
    <scope>NUCLEOTIDE SEQUENCE [LARGE SCALE GENOMIC DNA]</scope>
    <source>
        <strain evidence="4 5">SL50</strain>
    </source>
</reference>
<dbReference type="AlphaFoldDB" id="A0A5A8F1U6"/>
<dbReference type="GO" id="GO:0005524">
    <property type="term" value="F:ATP binding"/>
    <property type="evidence" value="ECO:0007669"/>
    <property type="project" value="UniProtKB-KW"/>
</dbReference>
<comment type="caution">
    <text evidence="4">The sequence shown here is derived from an EMBL/GenBank/DDBJ whole genome shotgun (WGS) entry which is preliminary data.</text>
</comment>
<dbReference type="SUPFAM" id="SSF52540">
    <property type="entry name" value="P-loop containing nucleoside triphosphate hydrolases"/>
    <property type="match status" value="1"/>
</dbReference>
<accession>A0A5A8F1U6</accession>